<dbReference type="eggNOG" id="ENOG502SMWR">
    <property type="taxonomic scope" value="Eukaryota"/>
</dbReference>
<dbReference type="InterPro" id="IPR016024">
    <property type="entry name" value="ARM-type_fold"/>
</dbReference>
<feature type="domain" description="SAC3/GANP/THP3 conserved" evidence="2">
    <location>
        <begin position="417"/>
        <end position="666"/>
    </location>
</feature>
<evidence type="ECO:0000256" key="1">
    <source>
        <dbReference type="SAM" id="MobiDB-lite"/>
    </source>
</evidence>
<evidence type="ECO:0000259" key="2">
    <source>
        <dbReference type="Pfam" id="PF03399"/>
    </source>
</evidence>
<feature type="region of interest" description="Disordered" evidence="1">
    <location>
        <begin position="1250"/>
        <end position="1271"/>
    </location>
</feature>
<proteinExistence type="predicted"/>
<feature type="compositionally biased region" description="Basic residues" evidence="1">
    <location>
        <begin position="202"/>
        <end position="211"/>
    </location>
</feature>
<dbReference type="Gene3D" id="1.25.40.990">
    <property type="match status" value="1"/>
</dbReference>
<dbReference type="InterPro" id="IPR005062">
    <property type="entry name" value="SAC3/GANP/THP3_conserved"/>
</dbReference>
<dbReference type="EMBL" id="AGNL01041183">
    <property type="protein sequence ID" value="EJK51700.1"/>
    <property type="molecule type" value="Genomic_DNA"/>
</dbReference>
<dbReference type="Proteomes" id="UP000266841">
    <property type="component" value="Unassembled WGS sequence"/>
</dbReference>
<feature type="region of interest" description="Disordered" evidence="1">
    <location>
        <begin position="325"/>
        <end position="405"/>
    </location>
</feature>
<reference evidence="3 4" key="1">
    <citation type="journal article" date="2012" name="Genome Biol.">
        <title>Genome and low-iron response of an oceanic diatom adapted to chronic iron limitation.</title>
        <authorList>
            <person name="Lommer M."/>
            <person name="Specht M."/>
            <person name="Roy A.S."/>
            <person name="Kraemer L."/>
            <person name="Andreson R."/>
            <person name="Gutowska M.A."/>
            <person name="Wolf J."/>
            <person name="Bergner S.V."/>
            <person name="Schilhabel M.B."/>
            <person name="Klostermeier U.C."/>
            <person name="Beiko R.G."/>
            <person name="Rosenstiel P."/>
            <person name="Hippler M."/>
            <person name="Laroche J."/>
        </authorList>
    </citation>
    <scope>NUCLEOTIDE SEQUENCE [LARGE SCALE GENOMIC DNA]</scope>
    <source>
        <strain evidence="3 4">CCMP1005</strain>
    </source>
</reference>
<feature type="compositionally biased region" description="Low complexity" evidence="1">
    <location>
        <begin position="31"/>
        <end position="60"/>
    </location>
</feature>
<name>K0RES1_THAOC</name>
<evidence type="ECO:0000313" key="3">
    <source>
        <dbReference type="EMBL" id="EJK51700.1"/>
    </source>
</evidence>
<gene>
    <name evidence="3" type="ORF">THAOC_29105</name>
</gene>
<protein>
    <recommendedName>
        <fullName evidence="2">SAC3/GANP/THP3 conserved domain-containing protein</fullName>
    </recommendedName>
</protein>
<feature type="compositionally biased region" description="Low complexity" evidence="1">
    <location>
        <begin position="109"/>
        <end position="118"/>
    </location>
</feature>
<feature type="compositionally biased region" description="Polar residues" evidence="1">
    <location>
        <begin position="382"/>
        <end position="403"/>
    </location>
</feature>
<organism evidence="3 4">
    <name type="scientific">Thalassiosira oceanica</name>
    <name type="common">Marine diatom</name>
    <dbReference type="NCBI Taxonomy" id="159749"/>
    <lineage>
        <taxon>Eukaryota</taxon>
        <taxon>Sar</taxon>
        <taxon>Stramenopiles</taxon>
        <taxon>Ochrophyta</taxon>
        <taxon>Bacillariophyta</taxon>
        <taxon>Coscinodiscophyceae</taxon>
        <taxon>Thalassiosirophycidae</taxon>
        <taxon>Thalassiosirales</taxon>
        <taxon>Thalassiosiraceae</taxon>
        <taxon>Thalassiosira</taxon>
    </lineage>
</organism>
<feature type="region of interest" description="Disordered" evidence="1">
    <location>
        <begin position="177"/>
        <end position="238"/>
    </location>
</feature>
<comment type="caution">
    <text evidence="3">The sequence shown here is derived from an EMBL/GenBank/DDBJ whole genome shotgun (WGS) entry which is preliminary data.</text>
</comment>
<evidence type="ECO:0000313" key="4">
    <source>
        <dbReference type="Proteomes" id="UP000266841"/>
    </source>
</evidence>
<dbReference type="Pfam" id="PF03399">
    <property type="entry name" value="SAC3_GANP"/>
    <property type="match status" value="1"/>
</dbReference>
<accession>K0RES1</accession>
<dbReference type="OrthoDB" id="44916at2759"/>
<sequence>MPSSLMARLQALKVDDSSNGAAASKPTHKVSSSPPMSSLALAAKSSSLASSSRQSAAPSLHTAKHYDNHSNTSIATVVSNDEPPNLVAAKPATKPIAAESKNHSLAPHATETSATANEETGEQTTQPIETTLRRLLKTSIGPSTIPKEYTMCSSSEANDRQQHLELSPFECLPSSLANSESISTTGGHGREMSRVNSMGGRRQNKASRSRPRHDPRLVVKKYRRSAAGGGTLSEESARHPRSLEELNATVDYLLDWIFACQCAPSVDGSEENGDPNEIAIWGDDETNNATQSALANRHSLSETVNFIDDRLRAVQKDLVTLLGNFDQPQQTEKEQVSKPQVAQEMQDRWSKPDRWSKSVENAELPDRWSKPAQPVQPDRWSKSPTTTAPKTGELSSSAKTKSNPKLERALQLQALKSTVRCMQSRMIRYNILVLYLLNDLPKDKYEGKFGARALRTALTTYFNLSATIRDEYDKLLQLDSSNSMKNEYEEEVQTQDEILAYMALLHASGVIRSEETALPMPSGTEAAVALMEDAGSGWGAILSSYQKFVGKSAVMAAQYPRLTWALDLASLVQEGNYQRYFRLMRNGPVALAQLNDQKQSTHATFTILARCCAVQSLQIVRLNQLRRYNQSFGKAEKVSGLDLARLLRFDDTCAALRFCDDAGLPLVEKDGEKYVTMKAGPIKIVDESIERMCIPGRGCDVFVFGSSLDCGSNEVENNVTVARWEDATVDVVSQGYIMPKSIDLLVRCAQFQRRDRGCSRGLGLLILAAPAEGTDGDGHWPAVGAAKVETVTGTQCVEQRSGLFEEVPTAKGNNRGGSSRAKGVAISNSLRNATPPDEIHANLGRTLASSYLSFVTGNTKEDKPADEAGVGEKILSSLCCGDDNDADGKSANDRLNYASAAHSYFARLTEFGDDEEEKAHAIRSYLFKQWASWCVRCEELATIGSGGGGVHVLHACLKCYAYIIGSRNYADIEGHSSSASVYDSLQGTAARKFWIQICISRLPTTACEKVAPGGVDWILRPLVESCILGSSKKVSSYAELHEERGYIAELTLFLSESLASYLKQTVDAATTKSADEPHRLSLIFNLGYEWTRHICDIMQRANISSGCDGDRATFLRANRVILEEVLPQYTPSMMIRCSTMLDMSIIYSSLNQCTTIVSKEPSIVANAVVVYRLGTLALQLQNETDILLLCELILSSTGNDSTLGESSNYDERSSAYNDKMLVAGMLLALGCVIQSRPGCSSIGSRLTKAGGNVPKHSLAPTQSTTSHPRQSTDGYSHLINTIVRVISRQEDESSFTIFDALFDEHTDASAPNRIGVGSGDTVWRRPLSMSSQCSELLIALSLLHISAVSFSDGWMSYKAGLSYLEKYLNWYPRQASRVIPTVVACIKTSLALHNDTGGTKVVDLLRFLTSSVLVTDAHGASLSWNVISSLVSDSSATTIRSTVMGMLPTMCLRNKKLFRRIKDVIGRCMLSQDPLIRISATAALSDLADLDLLRDIEEVIGWVQKSLVDEEDAVVHFALTTLRHLVSTDELEFDLVVRVLEKRLEIDFADIDSVVGLSPLSLEALAILLGEGGVEDVDSDEEDGEDEGNQGPDVTPQTVKAIDLLVQLASRSDFGGGDELSNSRIQRNVFASLARYTPQILGLDAESIRSWDGVSNPDEEFADVIERYSSLKAILSNGLTSATSLSAHCESSASIDGDMVEISNGMLDCVTTLRRALLTFEEDAHGSFLFRGASRSSAFQSKGKLENTTRSVSKMVISSLPSSSDVQDMYQREPNPAFAAAALYSMSPDMHTNEQLDGILSQISEYFSDIVGEALPDPMFRALQICSVMHGMNVVWKTIENAEASDSRSDLFEHAISEIEDWALTYGELAYVAMASLALVVDDSADFLCGLSSIQKAIQDAKDSSMFESDDTKALCTALVAARLCRAADERVTGLVEEIDQSMQARGNQSAAGSAFGLGVIASNCLAAGDLNGSDPSDQWRHRVARSTVSALLRAFGGCLQNEDVRSYLVASVQSDTKQDFADVCSNQDLGAKKGYDQMMKATAVGLSIAMPTITSISSSAVTCLYTVSEQLPWGGGKGLLISSCVKQLNEELKPSGFLDTLSAARDGAVGGSGDALFCVASLAGSSSSKELDFVVKTANGFMAGRASGSGEDKFASLVAMCVTIGDIPGLGTCRPSINKSIKKTHVAKVAAAIKKVACDDLEESKYRNAAAICLGVLSSLRYSTDDVSRSESTQRNDNGKRFDLESLLRAKDGTVMLQTLRDVANSHHHIKSSISIKCLDSLLTSLQPVALPGTFYLVIETILKDTKSDELKSSCVSLLASQLESRRRVGFDGRGFVDLTTRLLKMPVDDLSGLLGRHSLPTIMSSLSDLICQVSTTAGEDVIRNMWLICKAYLHIATDCTVAFTSGLNKLLGLASAEKNTSKPAFSPALLRFARNFVAGTMFEDLSAQAIPTKEETFQEVWEGYVHIRGLACDSDNHSKKTEISKTNLFGHSVCSALALKSLRDAEAWVARQSVFEHAGAARTDLLSILSLSSHIQNEQEMIETIKSTLDVMLVKGSDTLGLYLVAAKVAFWWESRRLHQVEIIDAPQEEVSSSSSLIMDRNLCFKLNDFSSATLVETFNLLLADLPKKLALLCNRWGAAEDVCNRVSRILGQVSRSANTQLETCLREIVLFMNGGT</sequence>
<dbReference type="SUPFAM" id="SSF48371">
    <property type="entry name" value="ARM repeat"/>
    <property type="match status" value="1"/>
</dbReference>
<feature type="region of interest" description="Disordered" evidence="1">
    <location>
        <begin position="1"/>
        <end position="68"/>
    </location>
</feature>
<feature type="region of interest" description="Disordered" evidence="1">
    <location>
        <begin position="1575"/>
        <end position="1596"/>
    </location>
</feature>
<feature type="compositionally biased region" description="Polar residues" evidence="1">
    <location>
        <begin position="1259"/>
        <end position="1271"/>
    </location>
</feature>
<feature type="compositionally biased region" description="Basic and acidic residues" evidence="1">
    <location>
        <begin position="345"/>
        <end position="357"/>
    </location>
</feature>
<feature type="region of interest" description="Disordered" evidence="1">
    <location>
        <begin position="100"/>
        <end position="126"/>
    </location>
</feature>
<keyword evidence="4" id="KW-1185">Reference proteome</keyword>
<feature type="compositionally biased region" description="Acidic residues" evidence="1">
    <location>
        <begin position="1575"/>
        <end position="1588"/>
    </location>
</feature>
<dbReference type="OMA" id="WCVRCEE"/>